<dbReference type="Proteomes" id="UP000298030">
    <property type="component" value="Unassembled WGS sequence"/>
</dbReference>
<sequence>MSLCFRKSNAIRRLRDSFDSNRVPVHLLTSPPRTCPYHQLDAPLPNRPDERPPRQSIRKNM</sequence>
<dbReference type="AlphaFoldDB" id="A0A4Y7T9V2"/>
<dbReference type="EMBL" id="QPFP01000021">
    <property type="protein sequence ID" value="TEB30943.1"/>
    <property type="molecule type" value="Genomic_DNA"/>
</dbReference>
<evidence type="ECO:0000313" key="2">
    <source>
        <dbReference type="EMBL" id="TEB30943.1"/>
    </source>
</evidence>
<name>A0A4Y7T9V2_COPMI</name>
<reference evidence="2 3" key="1">
    <citation type="journal article" date="2019" name="Nat. Ecol. Evol.">
        <title>Megaphylogeny resolves global patterns of mushroom evolution.</title>
        <authorList>
            <person name="Varga T."/>
            <person name="Krizsan K."/>
            <person name="Foldi C."/>
            <person name="Dima B."/>
            <person name="Sanchez-Garcia M."/>
            <person name="Sanchez-Ramirez S."/>
            <person name="Szollosi G.J."/>
            <person name="Szarkandi J.G."/>
            <person name="Papp V."/>
            <person name="Albert L."/>
            <person name="Andreopoulos W."/>
            <person name="Angelini C."/>
            <person name="Antonin V."/>
            <person name="Barry K.W."/>
            <person name="Bougher N.L."/>
            <person name="Buchanan P."/>
            <person name="Buyck B."/>
            <person name="Bense V."/>
            <person name="Catcheside P."/>
            <person name="Chovatia M."/>
            <person name="Cooper J."/>
            <person name="Damon W."/>
            <person name="Desjardin D."/>
            <person name="Finy P."/>
            <person name="Geml J."/>
            <person name="Haridas S."/>
            <person name="Hughes K."/>
            <person name="Justo A."/>
            <person name="Karasinski D."/>
            <person name="Kautmanova I."/>
            <person name="Kiss B."/>
            <person name="Kocsube S."/>
            <person name="Kotiranta H."/>
            <person name="LaButti K.M."/>
            <person name="Lechner B.E."/>
            <person name="Liimatainen K."/>
            <person name="Lipzen A."/>
            <person name="Lukacs Z."/>
            <person name="Mihaltcheva S."/>
            <person name="Morgado L.N."/>
            <person name="Niskanen T."/>
            <person name="Noordeloos M.E."/>
            <person name="Ohm R.A."/>
            <person name="Ortiz-Santana B."/>
            <person name="Ovrebo C."/>
            <person name="Racz N."/>
            <person name="Riley R."/>
            <person name="Savchenko A."/>
            <person name="Shiryaev A."/>
            <person name="Soop K."/>
            <person name="Spirin V."/>
            <person name="Szebenyi C."/>
            <person name="Tomsovsky M."/>
            <person name="Tulloss R.E."/>
            <person name="Uehling J."/>
            <person name="Grigoriev I.V."/>
            <person name="Vagvolgyi C."/>
            <person name="Papp T."/>
            <person name="Martin F.M."/>
            <person name="Miettinen O."/>
            <person name="Hibbett D.S."/>
            <person name="Nagy L.G."/>
        </authorList>
    </citation>
    <scope>NUCLEOTIDE SEQUENCE [LARGE SCALE GENOMIC DNA]</scope>
    <source>
        <strain evidence="2 3">FP101781</strain>
    </source>
</reference>
<feature type="region of interest" description="Disordered" evidence="1">
    <location>
        <begin position="34"/>
        <end position="61"/>
    </location>
</feature>
<gene>
    <name evidence="2" type="ORF">FA13DRAFT_1733361</name>
</gene>
<organism evidence="2 3">
    <name type="scientific">Coprinellus micaceus</name>
    <name type="common">Glistening ink-cap mushroom</name>
    <name type="synonym">Coprinus micaceus</name>
    <dbReference type="NCBI Taxonomy" id="71717"/>
    <lineage>
        <taxon>Eukaryota</taxon>
        <taxon>Fungi</taxon>
        <taxon>Dikarya</taxon>
        <taxon>Basidiomycota</taxon>
        <taxon>Agaricomycotina</taxon>
        <taxon>Agaricomycetes</taxon>
        <taxon>Agaricomycetidae</taxon>
        <taxon>Agaricales</taxon>
        <taxon>Agaricineae</taxon>
        <taxon>Psathyrellaceae</taxon>
        <taxon>Coprinellus</taxon>
    </lineage>
</organism>
<accession>A0A4Y7T9V2</accession>
<keyword evidence="3" id="KW-1185">Reference proteome</keyword>
<evidence type="ECO:0000256" key="1">
    <source>
        <dbReference type="SAM" id="MobiDB-lite"/>
    </source>
</evidence>
<evidence type="ECO:0000313" key="3">
    <source>
        <dbReference type="Proteomes" id="UP000298030"/>
    </source>
</evidence>
<comment type="caution">
    <text evidence="2">The sequence shown here is derived from an EMBL/GenBank/DDBJ whole genome shotgun (WGS) entry which is preliminary data.</text>
</comment>
<proteinExistence type="predicted"/>
<protein>
    <submittedName>
        <fullName evidence="2">Uncharacterized protein</fullName>
    </submittedName>
</protein>